<dbReference type="Gene3D" id="6.10.140.530">
    <property type="match status" value="2"/>
</dbReference>
<feature type="domain" description="Helicase-associated" evidence="2">
    <location>
        <begin position="361"/>
        <end position="419"/>
    </location>
</feature>
<name>A0ABD3RGC8_9STRA</name>
<feature type="region of interest" description="Disordered" evidence="1">
    <location>
        <begin position="1"/>
        <end position="24"/>
    </location>
</feature>
<organism evidence="3 4">
    <name type="scientific">Cyclostephanos tholiformis</name>
    <dbReference type="NCBI Taxonomy" id="382380"/>
    <lineage>
        <taxon>Eukaryota</taxon>
        <taxon>Sar</taxon>
        <taxon>Stramenopiles</taxon>
        <taxon>Ochrophyta</taxon>
        <taxon>Bacillariophyta</taxon>
        <taxon>Coscinodiscophyceae</taxon>
        <taxon>Thalassiosirophycidae</taxon>
        <taxon>Stephanodiscales</taxon>
        <taxon>Stephanodiscaceae</taxon>
        <taxon>Cyclostephanos</taxon>
    </lineage>
</organism>
<proteinExistence type="predicted"/>
<dbReference type="Proteomes" id="UP001530377">
    <property type="component" value="Unassembled WGS sequence"/>
</dbReference>
<feature type="compositionally biased region" description="Acidic residues" evidence="1">
    <location>
        <begin position="269"/>
        <end position="294"/>
    </location>
</feature>
<feature type="domain" description="Helicase-associated" evidence="2">
    <location>
        <begin position="218"/>
        <end position="263"/>
    </location>
</feature>
<dbReference type="PANTHER" id="PTHR33418:SF1">
    <property type="entry name" value="HELICASE-ASSOCIATED DOMAIN-CONTAINING PROTEIN"/>
    <property type="match status" value="1"/>
</dbReference>
<feature type="compositionally biased region" description="Polar residues" evidence="1">
    <location>
        <begin position="1"/>
        <end position="16"/>
    </location>
</feature>
<reference evidence="3 4" key="1">
    <citation type="submission" date="2024-10" db="EMBL/GenBank/DDBJ databases">
        <title>Updated reference genomes for cyclostephanoid diatoms.</title>
        <authorList>
            <person name="Roberts W.R."/>
            <person name="Alverson A.J."/>
        </authorList>
    </citation>
    <scope>NUCLEOTIDE SEQUENCE [LARGE SCALE GENOMIC DNA]</scope>
    <source>
        <strain evidence="3 4">AJA228-03</strain>
    </source>
</reference>
<comment type="caution">
    <text evidence="3">The sequence shown here is derived from an EMBL/GenBank/DDBJ whole genome shotgun (WGS) entry which is preliminary data.</text>
</comment>
<feature type="region of interest" description="Disordered" evidence="1">
    <location>
        <begin position="262"/>
        <end position="341"/>
    </location>
</feature>
<feature type="compositionally biased region" description="Gly residues" evidence="1">
    <location>
        <begin position="305"/>
        <end position="321"/>
    </location>
</feature>
<evidence type="ECO:0000256" key="1">
    <source>
        <dbReference type="SAM" id="MobiDB-lite"/>
    </source>
</evidence>
<accession>A0ABD3RGC8</accession>
<gene>
    <name evidence="3" type="ORF">ACHAXA_001580</name>
</gene>
<evidence type="ECO:0000313" key="4">
    <source>
        <dbReference type="Proteomes" id="UP001530377"/>
    </source>
</evidence>
<evidence type="ECO:0000313" key="3">
    <source>
        <dbReference type="EMBL" id="KAL3811933.1"/>
    </source>
</evidence>
<keyword evidence="4" id="KW-1185">Reference proteome</keyword>
<sequence>MGEMSTAANVTSTSTRTRGDEVGSGVCVGRRKKKIFPTAHLTNDERDELHVEIFRYFKWLRDSLSSSLSSSSSSSSAHAHTTFDYCGTALNSEGIDNSDAADVVVIDPVGGGGGERMKRSLASVSGGGVGYTAGGIKLSSLENLMEDMISTFKVVRNDQANESLSSSSSSSCSTNGMPFLEEALGEPLGRLAAIARRDHYDRRDQLRNNNRRRSGGLDFNDMFERLVRFHKEHGHVNVPQKYARDGQLGSWVANIRSKRKQMARKGEDFEPDVLASDDDIDDDNNDHDEDDDEALLAMEHEGGEGDLGGGDIVENGAGGEGKVNDGKKRKRNGGRQRLTRDRVERLDGIGFQWVVANPNTKSWEERFEDLREYQRMNGSTRVPRSGALGEWVHMQRRLYNKKDKNFLASRAPMLDDIGFEWHPRKHTVVSFEDNFRRLVEFGRINGHYDVPFSLPEGYRGDIDGLDRDLSETHRFAKWVKRLHAEYRSYASGKGSRMLNDARIMQLREVGLEFY</sequence>
<dbReference type="AlphaFoldDB" id="A0ABD3RGC8"/>
<evidence type="ECO:0000259" key="2">
    <source>
        <dbReference type="Pfam" id="PF03457"/>
    </source>
</evidence>
<dbReference type="EMBL" id="JALLPB020000226">
    <property type="protein sequence ID" value="KAL3811933.1"/>
    <property type="molecule type" value="Genomic_DNA"/>
</dbReference>
<protein>
    <recommendedName>
        <fullName evidence="2">Helicase-associated domain-containing protein</fullName>
    </recommendedName>
</protein>
<dbReference type="PANTHER" id="PTHR33418">
    <property type="entry name" value="HELICASE-ASSOCIATED"/>
    <property type="match status" value="1"/>
</dbReference>
<dbReference type="InterPro" id="IPR005114">
    <property type="entry name" value="Helicase_assoc"/>
</dbReference>
<dbReference type="Pfam" id="PF03457">
    <property type="entry name" value="HA"/>
    <property type="match status" value="2"/>
</dbReference>